<evidence type="ECO:0000256" key="1">
    <source>
        <dbReference type="ARBA" id="ARBA00006096"/>
    </source>
</evidence>
<protein>
    <submittedName>
        <fullName evidence="3">D-alanyl-D-alanine carboxypeptidase</fullName>
        <ecNumber evidence="3">3.4.16.4</ecNumber>
    </submittedName>
</protein>
<accession>A0A160VGG3</accession>
<evidence type="ECO:0000313" key="3">
    <source>
        <dbReference type="EMBL" id="CUV09788.1"/>
    </source>
</evidence>
<dbReference type="NCBIfam" id="TIGR00666">
    <property type="entry name" value="PBP4"/>
    <property type="match status" value="1"/>
</dbReference>
<dbReference type="InterPro" id="IPR012338">
    <property type="entry name" value="Beta-lactam/transpept-like"/>
</dbReference>
<dbReference type="PANTHER" id="PTHR30023">
    <property type="entry name" value="D-ALANYL-D-ALANINE CARBOXYPEPTIDASE"/>
    <property type="match status" value="1"/>
</dbReference>
<dbReference type="EC" id="3.4.16.4" evidence="3"/>
<name>A0A160VGG3_9ZZZZ</name>
<dbReference type="Pfam" id="PF02113">
    <property type="entry name" value="Peptidase_S13"/>
    <property type="match status" value="1"/>
</dbReference>
<dbReference type="SUPFAM" id="SSF56601">
    <property type="entry name" value="beta-lactamase/transpeptidase-like"/>
    <property type="match status" value="1"/>
</dbReference>
<dbReference type="AlphaFoldDB" id="A0A160VGG3"/>
<dbReference type="InterPro" id="IPR000667">
    <property type="entry name" value="Peptidase_S13"/>
</dbReference>
<dbReference type="PROSITE" id="PS51257">
    <property type="entry name" value="PROKAR_LIPOPROTEIN"/>
    <property type="match status" value="1"/>
</dbReference>
<evidence type="ECO:0000256" key="2">
    <source>
        <dbReference type="ARBA" id="ARBA00022801"/>
    </source>
</evidence>
<proteinExistence type="inferred from homology"/>
<dbReference type="GO" id="GO:0000270">
    <property type="term" value="P:peptidoglycan metabolic process"/>
    <property type="evidence" value="ECO:0007669"/>
    <property type="project" value="TreeGrafter"/>
</dbReference>
<comment type="similarity">
    <text evidence="1">Belongs to the peptidase S13 family.</text>
</comment>
<organism evidence="3">
    <name type="scientific">hydrothermal vent metagenome</name>
    <dbReference type="NCBI Taxonomy" id="652676"/>
    <lineage>
        <taxon>unclassified sequences</taxon>
        <taxon>metagenomes</taxon>
        <taxon>ecological metagenomes</taxon>
    </lineage>
</organism>
<dbReference type="Gene3D" id="3.40.710.10">
    <property type="entry name" value="DD-peptidase/beta-lactamase superfamily"/>
    <property type="match status" value="2"/>
</dbReference>
<sequence>MFTAKMPIAKNTLYCYQLLVMIFLFSCSKAPTLIHVKGHKKVLDNITIIIQESGLQTNLGIKVVELESDETIYEWNPQALFNPASNNKLYTCIAALAILDSNQTFSTSVYQDTAALYLVGGGDPHLTLEQLDTMARTISDTMKLHLGRDYWFQNNRVRMRTIDLAKKLNYLILDDSMLDGVPYGPGWMWDEGSWWYAAQISALSINENCVDFYVTPGITGQPVLIKTNPVTDFISITNQSKTVNDTTNFKELKIERDWKKQTNSFTITGNVMDTASTDTFQRNVHDPTLYSGTVFAEMLQTRGINIKHVIKAPLSPGAIKLAEHRSRPVNHALTEFMKRSENLTAELLVKHIGAVVYDTVGTWNNGLLAIKSFLHDTVGIDTNTFRLSDGSGVSRYNYSSPEHFIKLLTWAYNDKVIRDQFLSTFPIGGWDGTLDDRMKNEDSTVKIIAKTGTLSGVSCLSGYIFTTRGDPLAFSILMNGYVDEAKPFRNLQDRIVSALTDIKL</sequence>
<keyword evidence="3" id="KW-0121">Carboxypeptidase</keyword>
<reference evidence="3" key="1">
    <citation type="submission" date="2015-10" db="EMBL/GenBank/DDBJ databases">
        <authorList>
            <person name="Gilbert D.G."/>
        </authorList>
    </citation>
    <scope>NUCLEOTIDE SEQUENCE</scope>
</reference>
<dbReference type="PRINTS" id="PR00922">
    <property type="entry name" value="DADACBPTASE3"/>
</dbReference>
<dbReference type="GO" id="GO:0006508">
    <property type="term" value="P:proteolysis"/>
    <property type="evidence" value="ECO:0007669"/>
    <property type="project" value="InterPro"/>
</dbReference>
<keyword evidence="3" id="KW-0645">Protease</keyword>
<keyword evidence="2 3" id="KW-0378">Hydrolase</keyword>
<dbReference type="EMBL" id="FAXC01000303">
    <property type="protein sequence ID" value="CUV09788.1"/>
    <property type="molecule type" value="Genomic_DNA"/>
</dbReference>
<dbReference type="GO" id="GO:0009002">
    <property type="term" value="F:serine-type D-Ala-D-Ala carboxypeptidase activity"/>
    <property type="evidence" value="ECO:0007669"/>
    <property type="project" value="UniProtKB-EC"/>
</dbReference>
<dbReference type="PANTHER" id="PTHR30023:SF0">
    <property type="entry name" value="PENICILLIN-SENSITIVE CARBOXYPEPTIDASE A"/>
    <property type="match status" value="1"/>
</dbReference>
<gene>
    <name evidence="3" type="ORF">MGWOODY_Mmi1732</name>
</gene>